<reference evidence="1" key="1">
    <citation type="submission" date="2020-08" db="EMBL/GenBank/DDBJ databases">
        <title>Sequencing the genomes of 1000 actinobacteria strains.</title>
        <authorList>
            <person name="Klenk H.-P."/>
        </authorList>
    </citation>
    <scope>NUCLEOTIDE SEQUENCE [LARGE SCALE GENOMIC DNA]</scope>
    <source>
        <strain evidence="1">DSM 27064</strain>
    </source>
</reference>
<keyword evidence="2" id="KW-1185">Reference proteome</keyword>
<name>A0A840DE95_9MICO</name>
<accession>A0A840DE95</accession>
<protein>
    <recommendedName>
        <fullName evidence="3">Thymidine phosphorylase</fullName>
    </recommendedName>
</protein>
<dbReference type="Proteomes" id="UP000571183">
    <property type="component" value="Unassembled WGS sequence"/>
</dbReference>
<dbReference type="AlphaFoldDB" id="A0A840DE95"/>
<proteinExistence type="predicted"/>
<evidence type="ECO:0008006" key="3">
    <source>
        <dbReference type="Google" id="ProtNLM"/>
    </source>
</evidence>
<gene>
    <name evidence="1" type="ORF">F5897_000254</name>
</gene>
<evidence type="ECO:0000313" key="1">
    <source>
        <dbReference type="EMBL" id="MBB4070970.1"/>
    </source>
</evidence>
<dbReference type="EMBL" id="JACIFD010000002">
    <property type="protein sequence ID" value="MBB4070970.1"/>
    <property type="molecule type" value="Genomic_DNA"/>
</dbReference>
<evidence type="ECO:0000313" key="2">
    <source>
        <dbReference type="Proteomes" id="UP000571183"/>
    </source>
</evidence>
<comment type="caution">
    <text evidence="1">The sequence shown here is derived from an EMBL/GenBank/DDBJ whole genome shotgun (WGS) entry which is preliminary data.</text>
</comment>
<sequence length="208" mass="22804">MVAQFSKPLYLEAAHFDNFVGGVDPAAQQHLATQTAWALLNRVRKAADPELVARVIEHAATHGVEEIAELWADARADTLAGVLWRLYLIRRAAQLLPQEIAAMFRAGQSEHSVESVVAAVAEPTTAEAVVAFCDSVLRGVFKGDFAAALERAWAYCRVLAVGAAVLADSRELDSAVHARQLTMRGARYLEIGEELLRAAKLWRFNRLD</sequence>
<organism evidence="1 2">
    <name type="scientific">Canibacter oris</name>
    <dbReference type="NCBI Taxonomy" id="1365628"/>
    <lineage>
        <taxon>Bacteria</taxon>
        <taxon>Bacillati</taxon>
        <taxon>Actinomycetota</taxon>
        <taxon>Actinomycetes</taxon>
        <taxon>Micrococcales</taxon>
        <taxon>Microbacteriaceae</taxon>
        <taxon>Canibacter</taxon>
    </lineage>
</organism>
<dbReference type="RefSeq" id="WP_124824308.1">
    <property type="nucleotide sequence ID" value="NZ_JACIFD010000002.1"/>
</dbReference>